<comment type="caution">
    <text evidence="3">The sequence shown here is derived from an EMBL/GenBank/DDBJ whole genome shotgun (WGS) entry which is preliminary data.</text>
</comment>
<evidence type="ECO:0000313" key="3">
    <source>
        <dbReference type="EMBL" id="GES86795.1"/>
    </source>
</evidence>
<evidence type="ECO:0000313" key="4">
    <source>
        <dbReference type="Proteomes" id="UP000615446"/>
    </source>
</evidence>
<sequence>MVLTMAPLTIATLLTKALLYSFETRVLLILEENFQSITFQDANEQGKWLIQTFGLDAEPVRYKPLTQKTNIPNILISLIVHTTLRVYSSILNSQDSLAKIFSLLKKKVEDTVEHRISRTEQNLVNSGIPHQDTQQTIPKSVPDDHQSLQNPPVDPDVMQIFSDADTVLPPPSLSTIDAKPNKSKKAATKSIEKVYVNQLIPNDKMNNVRNIFVYDVLASWSHIKIITELKTWGDVISMITKR</sequence>
<feature type="signal peptide" evidence="2">
    <location>
        <begin position="1"/>
        <end position="19"/>
    </location>
</feature>
<keyword evidence="2" id="KW-0732">Signal</keyword>
<evidence type="ECO:0000256" key="1">
    <source>
        <dbReference type="SAM" id="MobiDB-lite"/>
    </source>
</evidence>
<reference evidence="3" key="1">
    <citation type="submission" date="2019-10" db="EMBL/GenBank/DDBJ databases">
        <title>Conservation and host-specific expression of non-tandemly repeated heterogenous ribosome RNA gene in arbuscular mycorrhizal fungi.</title>
        <authorList>
            <person name="Maeda T."/>
            <person name="Kobayashi Y."/>
            <person name="Nakagawa T."/>
            <person name="Ezawa T."/>
            <person name="Yamaguchi K."/>
            <person name="Bino T."/>
            <person name="Nishimoto Y."/>
            <person name="Shigenobu S."/>
            <person name="Kawaguchi M."/>
        </authorList>
    </citation>
    <scope>NUCLEOTIDE SEQUENCE</scope>
    <source>
        <strain evidence="3">HR1</strain>
    </source>
</reference>
<evidence type="ECO:0000256" key="2">
    <source>
        <dbReference type="SAM" id="SignalP"/>
    </source>
</evidence>
<proteinExistence type="predicted"/>
<feature type="chain" id="PRO_5034800820" evidence="2">
    <location>
        <begin position="20"/>
        <end position="242"/>
    </location>
</feature>
<gene>
    <name evidence="3" type="ORF">RCL2_001383800</name>
</gene>
<accession>A0A8H3QMY2</accession>
<organism evidence="3 4">
    <name type="scientific">Rhizophagus clarus</name>
    <dbReference type="NCBI Taxonomy" id="94130"/>
    <lineage>
        <taxon>Eukaryota</taxon>
        <taxon>Fungi</taxon>
        <taxon>Fungi incertae sedis</taxon>
        <taxon>Mucoromycota</taxon>
        <taxon>Glomeromycotina</taxon>
        <taxon>Glomeromycetes</taxon>
        <taxon>Glomerales</taxon>
        <taxon>Glomeraceae</taxon>
        <taxon>Rhizophagus</taxon>
    </lineage>
</organism>
<feature type="region of interest" description="Disordered" evidence="1">
    <location>
        <begin position="125"/>
        <end position="145"/>
    </location>
</feature>
<dbReference type="AlphaFoldDB" id="A0A8H3QMY2"/>
<protein>
    <submittedName>
        <fullName evidence="3">Uncharacterized protein</fullName>
    </submittedName>
</protein>
<dbReference type="Proteomes" id="UP000615446">
    <property type="component" value="Unassembled WGS sequence"/>
</dbReference>
<dbReference type="EMBL" id="BLAL01000162">
    <property type="protein sequence ID" value="GES86795.1"/>
    <property type="molecule type" value="Genomic_DNA"/>
</dbReference>
<name>A0A8H3QMY2_9GLOM</name>